<protein>
    <submittedName>
        <fullName evidence="1">Uncharacterized protein</fullName>
    </submittedName>
</protein>
<reference evidence="1 2" key="1">
    <citation type="submission" date="2018-08" db="EMBL/GenBank/DDBJ databases">
        <title>Neisseria zalophi ATCC BAA-2455 complete genome.</title>
        <authorList>
            <person name="Veseli I.A."/>
            <person name="Buttler R."/>
            <person name="Mascarenhas dos Santos A.C."/>
            <person name="Pombert J.-F."/>
        </authorList>
    </citation>
    <scope>NUCLEOTIDE SEQUENCE [LARGE SCALE GENOMIC DNA]</scope>
    <source>
        <strain evidence="1 2">ATCC BAA-2455</strain>
    </source>
</reference>
<accession>A0A5J6PZA9</accession>
<proteinExistence type="predicted"/>
<keyword evidence="2" id="KW-1185">Reference proteome</keyword>
<dbReference type="Proteomes" id="UP000325713">
    <property type="component" value="Chromosome"/>
</dbReference>
<organism evidence="1 2">
    <name type="scientific">Neisseria zalophi</name>
    <dbReference type="NCBI Taxonomy" id="640030"/>
    <lineage>
        <taxon>Bacteria</taxon>
        <taxon>Pseudomonadati</taxon>
        <taxon>Pseudomonadota</taxon>
        <taxon>Betaproteobacteria</taxon>
        <taxon>Neisseriales</taxon>
        <taxon>Neisseriaceae</taxon>
        <taxon>Neisseria</taxon>
    </lineage>
</organism>
<dbReference type="EMBL" id="CP031700">
    <property type="protein sequence ID" value="QEY26192.1"/>
    <property type="molecule type" value="Genomic_DNA"/>
</dbReference>
<name>A0A5J6PZA9_9NEIS</name>
<dbReference type="KEGG" id="nzl:D0T92_06415"/>
<evidence type="ECO:0000313" key="2">
    <source>
        <dbReference type="Proteomes" id="UP000325713"/>
    </source>
</evidence>
<sequence>MKYSDGNNVKLGDRVFWIASNPIEKGTVVCLIDEGKFLDGYDFTLLKQKGGGIMVLFDDMGLVQIFRDDDTDLGIIKRKTGFLDS</sequence>
<dbReference type="AlphaFoldDB" id="A0A5J6PZA9"/>
<dbReference type="RefSeq" id="WP_151051260.1">
    <property type="nucleotide sequence ID" value="NZ_CP031700.1"/>
</dbReference>
<evidence type="ECO:0000313" key="1">
    <source>
        <dbReference type="EMBL" id="QEY26192.1"/>
    </source>
</evidence>
<dbReference type="OrthoDB" id="9135677at2"/>
<gene>
    <name evidence="1" type="ORF">D0T92_06415</name>
</gene>